<reference evidence="2 3" key="1">
    <citation type="submission" date="2020-08" db="EMBL/GenBank/DDBJ databases">
        <title>Oceanospirillum sp. nov. isolated from marine sediment.</title>
        <authorList>
            <person name="Ji X."/>
        </authorList>
    </citation>
    <scope>NUCLEOTIDE SEQUENCE [LARGE SCALE GENOMIC DNA]</scope>
    <source>
        <strain evidence="2 3">D5</strain>
    </source>
</reference>
<dbReference type="RefSeq" id="WP_182808680.1">
    <property type="nucleotide sequence ID" value="NZ_JACJFM010000010.1"/>
</dbReference>
<proteinExistence type="predicted"/>
<dbReference type="PANTHER" id="PTHR34821:SF2">
    <property type="entry name" value="INNER MEMBRANE PROTEIN YDCZ"/>
    <property type="match status" value="1"/>
</dbReference>
<dbReference type="AlphaFoldDB" id="A0A839INS5"/>
<sequence length="151" mass="16342">MIFSTITIWAALALLAGALMPMQSGVNSTLAQNSEGAIWASFISFVVGTLSLFIVAVLTRQEWPAMASLKQAPWWAWTGGLMGAVFVATSAFLAPRLGAATMMALFVAGQLTMSLMLDHFGWATFPQHSINLWRVLGVVMLFCGVLLIRFN</sequence>
<keyword evidence="1" id="KW-0472">Membrane</keyword>
<feature type="transmembrane region" description="Helical" evidence="1">
    <location>
        <begin position="132"/>
        <end position="150"/>
    </location>
</feature>
<name>A0A839INS5_9GAMM</name>
<accession>A0A839INS5</accession>
<dbReference type="GO" id="GO:0005886">
    <property type="term" value="C:plasma membrane"/>
    <property type="evidence" value="ECO:0007669"/>
    <property type="project" value="TreeGrafter"/>
</dbReference>
<feature type="transmembrane region" description="Helical" evidence="1">
    <location>
        <begin position="72"/>
        <end position="93"/>
    </location>
</feature>
<dbReference type="Proteomes" id="UP000565262">
    <property type="component" value="Unassembled WGS sequence"/>
</dbReference>
<feature type="transmembrane region" description="Helical" evidence="1">
    <location>
        <begin position="99"/>
        <end position="120"/>
    </location>
</feature>
<keyword evidence="3" id="KW-1185">Reference proteome</keyword>
<organism evidence="2 3">
    <name type="scientific">Oceanospirillum sediminis</name>
    <dbReference type="NCBI Taxonomy" id="2760088"/>
    <lineage>
        <taxon>Bacteria</taxon>
        <taxon>Pseudomonadati</taxon>
        <taxon>Pseudomonadota</taxon>
        <taxon>Gammaproteobacteria</taxon>
        <taxon>Oceanospirillales</taxon>
        <taxon>Oceanospirillaceae</taxon>
        <taxon>Oceanospirillum</taxon>
    </lineage>
</organism>
<evidence type="ECO:0000313" key="3">
    <source>
        <dbReference type="Proteomes" id="UP000565262"/>
    </source>
</evidence>
<comment type="caution">
    <text evidence="2">The sequence shown here is derived from an EMBL/GenBank/DDBJ whole genome shotgun (WGS) entry which is preliminary data.</text>
</comment>
<dbReference type="InterPro" id="IPR006750">
    <property type="entry name" value="YdcZ"/>
</dbReference>
<dbReference type="EMBL" id="JACJFM010000010">
    <property type="protein sequence ID" value="MBB1486895.1"/>
    <property type="molecule type" value="Genomic_DNA"/>
</dbReference>
<feature type="transmembrane region" description="Helical" evidence="1">
    <location>
        <begin position="38"/>
        <end position="60"/>
    </location>
</feature>
<keyword evidence="1" id="KW-0812">Transmembrane</keyword>
<evidence type="ECO:0000313" key="2">
    <source>
        <dbReference type="EMBL" id="MBB1486895.1"/>
    </source>
</evidence>
<dbReference type="PANTHER" id="PTHR34821">
    <property type="entry name" value="INNER MEMBRANE PROTEIN YDCZ"/>
    <property type="match status" value="1"/>
</dbReference>
<protein>
    <submittedName>
        <fullName evidence="2">DMT family transporter</fullName>
    </submittedName>
</protein>
<dbReference type="Pfam" id="PF04657">
    <property type="entry name" value="DMT_YdcZ"/>
    <property type="match status" value="1"/>
</dbReference>
<evidence type="ECO:0000256" key="1">
    <source>
        <dbReference type="SAM" id="Phobius"/>
    </source>
</evidence>
<keyword evidence="1" id="KW-1133">Transmembrane helix</keyword>
<gene>
    <name evidence="2" type="ORF">H4O21_09760</name>
</gene>